<reference evidence="1 2" key="1">
    <citation type="journal article" date="2018" name="Mol. Biol. Evol.">
        <title>Analysis of the draft genome of the red seaweed Gracilariopsis chorda provides insights into genome size evolution in Rhodophyta.</title>
        <authorList>
            <person name="Lee J."/>
            <person name="Yang E.C."/>
            <person name="Graf L."/>
            <person name="Yang J.H."/>
            <person name="Qiu H."/>
            <person name="Zel Zion U."/>
            <person name="Chan C.X."/>
            <person name="Stephens T.G."/>
            <person name="Weber A.P.M."/>
            <person name="Boo G.H."/>
            <person name="Boo S.M."/>
            <person name="Kim K.M."/>
            <person name="Shin Y."/>
            <person name="Jung M."/>
            <person name="Lee S.J."/>
            <person name="Yim H.S."/>
            <person name="Lee J.H."/>
            <person name="Bhattacharya D."/>
            <person name="Yoon H.S."/>
        </authorList>
    </citation>
    <scope>NUCLEOTIDE SEQUENCE [LARGE SCALE GENOMIC DNA]</scope>
    <source>
        <strain evidence="1 2">SKKU-2015</strain>
        <tissue evidence="1">Whole body</tissue>
    </source>
</reference>
<keyword evidence="2" id="KW-1185">Reference proteome</keyword>
<dbReference type="AlphaFoldDB" id="A0A2V3IRI5"/>
<dbReference type="STRING" id="448386.A0A2V3IRI5"/>
<protein>
    <submittedName>
        <fullName evidence="1">Conserved oligomeric Golgi complex subunit 5</fullName>
    </submittedName>
</protein>
<comment type="caution">
    <text evidence="1">The sequence shown here is derived from an EMBL/GenBank/DDBJ whole genome shotgun (WGS) entry which is preliminary data.</text>
</comment>
<gene>
    <name evidence="1" type="ORF">BWQ96_05487</name>
</gene>
<dbReference type="PANTHER" id="PTHR13228:SF3">
    <property type="entry name" value="CONSERVED OLIGOMERIC GOLGI COMPLEX SUBUNIT 5"/>
    <property type="match status" value="1"/>
</dbReference>
<sequence>MADRVTALARVSPTPITSLKPTAKLPLIPDQQFIQRAFLHGVLDIETHYLTASLERLSKTVSALFEAGKQPAETEALALTKTLVAELNPARGDAQLFQIAVSNVAQAIRLYTSQAEDYAAATAPDVDLNSRSSAELEDWRLTSIYNGMVCLATAASRSLGDREDGSGPIPEPIAKELDKLSRMSDLYLDGLFLTFKNNVRKVLERMHTEDLEGEAGDDGCSVYVLDITAQISIFAEGVIPGLARSRSLGNQTLNLAKCVLDVFSRHVGLAFPQSEASKIRLSTDMARIELAVESLCAARLLGDSYRALRALRSSILLDTEHFVDADEAVLEQVRPLSSSTLAHILLARCSEENLQQPHRRKGVDAAEYAEWMEHKTEEVLWKDVEASLDRYTESVSESETPYCIEYRAITSLHEKLGRSLKR</sequence>
<dbReference type="PANTHER" id="PTHR13228">
    <property type="entry name" value="CONSERVED OLIGOMERIC GOLGI COMPLEX COMPONENT 5"/>
    <property type="match status" value="1"/>
</dbReference>
<evidence type="ECO:0000313" key="1">
    <source>
        <dbReference type="EMBL" id="PXF44728.1"/>
    </source>
</evidence>
<dbReference type="GO" id="GO:0017119">
    <property type="term" value="C:Golgi transport complex"/>
    <property type="evidence" value="ECO:0007669"/>
    <property type="project" value="InterPro"/>
</dbReference>
<evidence type="ECO:0000313" key="2">
    <source>
        <dbReference type="Proteomes" id="UP000247409"/>
    </source>
</evidence>
<dbReference type="GO" id="GO:0006891">
    <property type="term" value="P:intra-Golgi vesicle-mediated transport"/>
    <property type="evidence" value="ECO:0007669"/>
    <property type="project" value="InterPro"/>
</dbReference>
<proteinExistence type="predicted"/>
<dbReference type="OrthoDB" id="18786at2759"/>
<name>A0A2V3IRI5_9FLOR</name>
<accession>A0A2V3IRI5</accession>
<dbReference type="Proteomes" id="UP000247409">
    <property type="component" value="Unassembled WGS sequence"/>
</dbReference>
<dbReference type="EMBL" id="NBIV01000082">
    <property type="protein sequence ID" value="PXF44728.1"/>
    <property type="molecule type" value="Genomic_DNA"/>
</dbReference>
<dbReference type="InterPro" id="IPR019465">
    <property type="entry name" value="Cog5"/>
</dbReference>
<organism evidence="1 2">
    <name type="scientific">Gracilariopsis chorda</name>
    <dbReference type="NCBI Taxonomy" id="448386"/>
    <lineage>
        <taxon>Eukaryota</taxon>
        <taxon>Rhodophyta</taxon>
        <taxon>Florideophyceae</taxon>
        <taxon>Rhodymeniophycidae</taxon>
        <taxon>Gracilariales</taxon>
        <taxon>Gracilariaceae</taxon>
        <taxon>Gracilariopsis</taxon>
    </lineage>
</organism>